<comment type="similarity">
    <text evidence="2 7">Belongs to the glycosyl hydrolase 43 family.</text>
</comment>
<keyword evidence="4 7" id="KW-0326">Glycosidase</keyword>
<dbReference type="Gene3D" id="2.40.128.10">
    <property type="match status" value="1"/>
</dbReference>
<dbReference type="AlphaFoldDB" id="A0A9D2CTQ6"/>
<feature type="active site" description="Proton donor" evidence="5">
    <location>
        <position position="228"/>
    </location>
</feature>
<dbReference type="Gene3D" id="2.115.10.20">
    <property type="entry name" value="Glycosyl hydrolase domain, family 43"/>
    <property type="match status" value="1"/>
</dbReference>
<protein>
    <submittedName>
        <fullName evidence="8">Family 43 glycosylhydrolase</fullName>
    </submittedName>
</protein>
<comment type="caution">
    <text evidence="8">The sequence shown here is derived from an EMBL/GenBank/DDBJ whole genome shotgun (WGS) entry which is preliminary data.</text>
</comment>
<sequence length="474" mass="52797">MVKNDVFFPKNPQFSPFSRKKTPAAWGTLNAHDPSLLETEGAFYAFSTGNNGQDNYQIRRSPDLVHWQYVGQAFPDPAALSPVLAQLGAVYGKPVENTTLWAPDVVPAAGGGFWLYGCYTAVFGNNYSVMFLAHSPRPCGPYRYVAALAVSGGNWGKTPNAIDPQIFYDRSGRMFCAYGSFFGGIRVLELNPATGVRLDGFTFEEYRAGKISERQYYGEKLLDSDDAEGSVVAFRRGVPVYPRVPIGEPMPAPQCKDFYYLMASRGSLFRDYTMRLWRSSAPAEGFAAGEYGRSGKKLSGSCTWRRSPAEEGFDFFAPGHNDIFRTSDGRELLVYHNRTAFGEGWPHYLFLGLAAYNGDGDLVFSLNRYAGERLRRIEREELAAKAFDYILLNEDDETPVYARSGLCLREDGVMTLGGAAQGRWRLFGEYCVDIEWGGSLFRGAAMPAWLEREGRAGITISLLGRFPLFLNQTF</sequence>
<evidence type="ECO:0000256" key="6">
    <source>
        <dbReference type="PIRSR" id="PIRSR606710-2"/>
    </source>
</evidence>
<feature type="active site" description="Proton acceptor" evidence="5">
    <location>
        <position position="33"/>
    </location>
</feature>
<dbReference type="InterPro" id="IPR006710">
    <property type="entry name" value="Glyco_hydro_43"/>
</dbReference>
<dbReference type="GO" id="GO:0005975">
    <property type="term" value="P:carbohydrate metabolic process"/>
    <property type="evidence" value="ECO:0007669"/>
    <property type="project" value="InterPro"/>
</dbReference>
<evidence type="ECO:0000256" key="4">
    <source>
        <dbReference type="ARBA" id="ARBA00023295"/>
    </source>
</evidence>
<dbReference type="PANTHER" id="PTHR43301:SF3">
    <property type="entry name" value="ARABINAN ENDO-1,5-ALPHA-L-ARABINOSIDASE A-RELATED"/>
    <property type="match status" value="1"/>
</dbReference>
<evidence type="ECO:0000256" key="5">
    <source>
        <dbReference type="PIRSR" id="PIRSR606710-1"/>
    </source>
</evidence>
<evidence type="ECO:0000256" key="7">
    <source>
        <dbReference type="RuleBase" id="RU361187"/>
    </source>
</evidence>
<reference evidence="8" key="2">
    <citation type="submission" date="2021-04" db="EMBL/GenBank/DDBJ databases">
        <authorList>
            <person name="Gilroy R."/>
        </authorList>
    </citation>
    <scope>NUCLEOTIDE SEQUENCE</scope>
    <source>
        <strain evidence="8">1345</strain>
    </source>
</reference>
<keyword evidence="3 7" id="KW-0378">Hydrolase</keyword>
<evidence type="ECO:0000256" key="1">
    <source>
        <dbReference type="ARBA" id="ARBA00004834"/>
    </source>
</evidence>
<reference evidence="8" key="1">
    <citation type="journal article" date="2021" name="PeerJ">
        <title>Extensive microbial diversity within the chicken gut microbiome revealed by metagenomics and culture.</title>
        <authorList>
            <person name="Gilroy R."/>
            <person name="Ravi A."/>
            <person name="Getino M."/>
            <person name="Pursley I."/>
            <person name="Horton D.L."/>
            <person name="Alikhan N.F."/>
            <person name="Baker D."/>
            <person name="Gharbi K."/>
            <person name="Hall N."/>
            <person name="Watson M."/>
            <person name="Adriaenssens E.M."/>
            <person name="Foster-Nyarko E."/>
            <person name="Jarju S."/>
            <person name="Secka A."/>
            <person name="Antonio M."/>
            <person name="Oren A."/>
            <person name="Chaudhuri R.R."/>
            <person name="La Ragione R."/>
            <person name="Hildebrand F."/>
            <person name="Pallen M.J."/>
        </authorList>
    </citation>
    <scope>NUCLEOTIDE SEQUENCE</scope>
    <source>
        <strain evidence="8">1345</strain>
    </source>
</reference>
<gene>
    <name evidence="8" type="ORF">H9729_07880</name>
</gene>
<dbReference type="SUPFAM" id="SSF75005">
    <property type="entry name" value="Arabinanase/levansucrase/invertase"/>
    <property type="match status" value="1"/>
</dbReference>
<dbReference type="Proteomes" id="UP000886750">
    <property type="component" value="Unassembled WGS sequence"/>
</dbReference>
<dbReference type="InterPro" id="IPR050727">
    <property type="entry name" value="GH43_arabinanases"/>
</dbReference>
<dbReference type="PANTHER" id="PTHR43301">
    <property type="entry name" value="ARABINAN ENDO-1,5-ALPHA-L-ARABINOSIDASE"/>
    <property type="match status" value="1"/>
</dbReference>
<dbReference type="EMBL" id="DXCQ01000073">
    <property type="protein sequence ID" value="HIY97593.1"/>
    <property type="molecule type" value="Genomic_DNA"/>
</dbReference>
<evidence type="ECO:0000313" key="9">
    <source>
        <dbReference type="Proteomes" id="UP000886750"/>
    </source>
</evidence>
<evidence type="ECO:0000256" key="2">
    <source>
        <dbReference type="ARBA" id="ARBA00009865"/>
    </source>
</evidence>
<dbReference type="GO" id="GO:0004553">
    <property type="term" value="F:hydrolase activity, hydrolyzing O-glycosyl compounds"/>
    <property type="evidence" value="ECO:0007669"/>
    <property type="project" value="InterPro"/>
</dbReference>
<dbReference type="Pfam" id="PF04616">
    <property type="entry name" value="Glyco_hydro_43"/>
    <property type="match status" value="1"/>
</dbReference>
<feature type="site" description="Important for catalytic activity, responsible for pKa modulation of the active site Glu and correct orientation of both the proton donor and substrate" evidence="6">
    <location>
        <position position="163"/>
    </location>
</feature>
<comment type="pathway">
    <text evidence="1">Glycan metabolism; L-arabinan degradation.</text>
</comment>
<dbReference type="InterPro" id="IPR023296">
    <property type="entry name" value="Glyco_hydro_beta-prop_sf"/>
</dbReference>
<evidence type="ECO:0000256" key="3">
    <source>
        <dbReference type="ARBA" id="ARBA00022801"/>
    </source>
</evidence>
<evidence type="ECO:0000313" key="8">
    <source>
        <dbReference type="EMBL" id="HIY97593.1"/>
    </source>
</evidence>
<accession>A0A9D2CTQ6</accession>
<name>A0A9D2CTQ6_9FIRM</name>
<organism evidence="8 9">
    <name type="scientific">Candidatus Borkfalkia excrementigallinarum</name>
    <dbReference type="NCBI Taxonomy" id="2838506"/>
    <lineage>
        <taxon>Bacteria</taxon>
        <taxon>Bacillati</taxon>
        <taxon>Bacillota</taxon>
        <taxon>Clostridia</taxon>
        <taxon>Christensenellales</taxon>
        <taxon>Christensenellaceae</taxon>
        <taxon>Candidatus Borkfalkia</taxon>
    </lineage>
</organism>
<proteinExistence type="inferred from homology"/>